<sequence length="319" mass="34617">QSTTKNRPRSRTSSSHLSQAGVGTVSAPETTPLRSVTAGPEPIPTSPSPPGSGSGGKSNLALHAQIRHLQRQLEARTEEVKQLRRLLDAKQDAGVSEQLRQTERESRMWRERAEAAERRVGMFERLVAAGMKRRKMLMQELGEGGKEPSQDKDDSKEREDDGGAATPGGMDGPNDPARKKTRQRSPAGQRSRILSSAEHTEDEVVVNSRIRMTLRAMGGHNDSGEEEDGDFDEAGVDKTGLDEEDPSTVAAMECLMSAQKHTHYYNTPNNNSERSTSDGGGTLSASAASMWMAAEQLLQLHSPDDSVSNKYVAGRVVEG</sequence>
<feature type="region of interest" description="Disordered" evidence="1">
    <location>
        <begin position="140"/>
        <end position="243"/>
    </location>
</feature>
<feature type="compositionally biased region" description="Polar residues" evidence="1">
    <location>
        <begin position="264"/>
        <end position="274"/>
    </location>
</feature>
<evidence type="ECO:0000313" key="2">
    <source>
        <dbReference type="EMBL" id="KAK3378207.1"/>
    </source>
</evidence>
<feature type="region of interest" description="Disordered" evidence="1">
    <location>
        <begin position="88"/>
        <end position="107"/>
    </location>
</feature>
<comment type="caution">
    <text evidence="2">The sequence shown here is derived from an EMBL/GenBank/DDBJ whole genome shotgun (WGS) entry which is preliminary data.</text>
</comment>
<organism evidence="2 3">
    <name type="scientific">Podospora didyma</name>
    <dbReference type="NCBI Taxonomy" id="330526"/>
    <lineage>
        <taxon>Eukaryota</taxon>
        <taxon>Fungi</taxon>
        <taxon>Dikarya</taxon>
        <taxon>Ascomycota</taxon>
        <taxon>Pezizomycotina</taxon>
        <taxon>Sordariomycetes</taxon>
        <taxon>Sordariomycetidae</taxon>
        <taxon>Sordariales</taxon>
        <taxon>Podosporaceae</taxon>
        <taxon>Podospora</taxon>
    </lineage>
</organism>
<evidence type="ECO:0000313" key="3">
    <source>
        <dbReference type="Proteomes" id="UP001285441"/>
    </source>
</evidence>
<feature type="region of interest" description="Disordered" evidence="1">
    <location>
        <begin position="264"/>
        <end position="284"/>
    </location>
</feature>
<name>A0AAE0NBS9_9PEZI</name>
<keyword evidence="3" id="KW-1185">Reference proteome</keyword>
<reference evidence="2" key="2">
    <citation type="submission" date="2023-06" db="EMBL/GenBank/DDBJ databases">
        <authorList>
            <consortium name="Lawrence Berkeley National Laboratory"/>
            <person name="Haridas S."/>
            <person name="Hensen N."/>
            <person name="Bonometti L."/>
            <person name="Westerberg I."/>
            <person name="Brannstrom I.O."/>
            <person name="Guillou S."/>
            <person name="Cros-Aarteil S."/>
            <person name="Calhoun S."/>
            <person name="Kuo A."/>
            <person name="Mondo S."/>
            <person name="Pangilinan J."/>
            <person name="Riley R."/>
            <person name="LaButti K."/>
            <person name="Andreopoulos B."/>
            <person name="Lipzen A."/>
            <person name="Chen C."/>
            <person name="Yanf M."/>
            <person name="Daum C."/>
            <person name="Ng V."/>
            <person name="Clum A."/>
            <person name="Steindorff A."/>
            <person name="Ohm R."/>
            <person name="Martin F."/>
            <person name="Silar P."/>
            <person name="Natvig D."/>
            <person name="Lalanne C."/>
            <person name="Gautier V."/>
            <person name="Ament-velasquez S.L."/>
            <person name="Kruys A."/>
            <person name="Hutchinson M.I."/>
            <person name="Powell A.J."/>
            <person name="Barry K."/>
            <person name="Miller A.N."/>
            <person name="Grigoriev I.V."/>
            <person name="Debuchy R."/>
            <person name="Gladieux P."/>
            <person name="Thoren M.H."/>
            <person name="Johannesson H."/>
        </authorList>
    </citation>
    <scope>NUCLEOTIDE SEQUENCE</scope>
    <source>
        <strain evidence="2">CBS 232.78</strain>
    </source>
</reference>
<reference evidence="2" key="1">
    <citation type="journal article" date="2023" name="Mol. Phylogenet. Evol.">
        <title>Genome-scale phylogeny and comparative genomics of the fungal order Sordariales.</title>
        <authorList>
            <person name="Hensen N."/>
            <person name="Bonometti L."/>
            <person name="Westerberg I."/>
            <person name="Brannstrom I.O."/>
            <person name="Guillou S."/>
            <person name="Cros-Aarteil S."/>
            <person name="Calhoun S."/>
            <person name="Haridas S."/>
            <person name="Kuo A."/>
            <person name="Mondo S."/>
            <person name="Pangilinan J."/>
            <person name="Riley R."/>
            <person name="LaButti K."/>
            <person name="Andreopoulos B."/>
            <person name="Lipzen A."/>
            <person name="Chen C."/>
            <person name="Yan M."/>
            <person name="Daum C."/>
            <person name="Ng V."/>
            <person name="Clum A."/>
            <person name="Steindorff A."/>
            <person name="Ohm R.A."/>
            <person name="Martin F."/>
            <person name="Silar P."/>
            <person name="Natvig D.O."/>
            <person name="Lalanne C."/>
            <person name="Gautier V."/>
            <person name="Ament-Velasquez S.L."/>
            <person name="Kruys A."/>
            <person name="Hutchinson M.I."/>
            <person name="Powell A.J."/>
            <person name="Barry K."/>
            <person name="Miller A.N."/>
            <person name="Grigoriev I.V."/>
            <person name="Debuchy R."/>
            <person name="Gladieux P."/>
            <person name="Hiltunen Thoren M."/>
            <person name="Johannesson H."/>
        </authorList>
    </citation>
    <scope>NUCLEOTIDE SEQUENCE</scope>
    <source>
        <strain evidence="2">CBS 232.78</strain>
    </source>
</reference>
<gene>
    <name evidence="2" type="ORF">B0H63DRAFT_240250</name>
</gene>
<feature type="compositionally biased region" description="Basic and acidic residues" evidence="1">
    <location>
        <begin position="143"/>
        <end position="161"/>
    </location>
</feature>
<feature type="compositionally biased region" description="Polar residues" evidence="1">
    <location>
        <begin position="184"/>
        <end position="194"/>
    </location>
</feature>
<feature type="compositionally biased region" description="Acidic residues" evidence="1">
    <location>
        <begin position="224"/>
        <end position="234"/>
    </location>
</feature>
<dbReference type="AlphaFoldDB" id="A0AAE0NBS9"/>
<dbReference type="EMBL" id="JAULSW010000006">
    <property type="protein sequence ID" value="KAK3378207.1"/>
    <property type="molecule type" value="Genomic_DNA"/>
</dbReference>
<accession>A0AAE0NBS9</accession>
<feature type="non-terminal residue" evidence="2">
    <location>
        <position position="1"/>
    </location>
</feature>
<dbReference type="Proteomes" id="UP001285441">
    <property type="component" value="Unassembled WGS sequence"/>
</dbReference>
<feature type="compositionally biased region" description="Pro residues" evidence="1">
    <location>
        <begin position="41"/>
        <end position="50"/>
    </location>
</feature>
<feature type="region of interest" description="Disordered" evidence="1">
    <location>
        <begin position="1"/>
        <end position="60"/>
    </location>
</feature>
<evidence type="ECO:0000256" key="1">
    <source>
        <dbReference type="SAM" id="MobiDB-lite"/>
    </source>
</evidence>
<proteinExistence type="predicted"/>
<protein>
    <submittedName>
        <fullName evidence="2">Uncharacterized protein</fullName>
    </submittedName>
</protein>
<feature type="compositionally biased region" description="Basic residues" evidence="1">
    <location>
        <begin position="1"/>
        <end position="10"/>
    </location>
</feature>